<sequence length="247" mass="29288">IKLKNQVDETILNYTKCIEQYNNLCSIERDILIQKQQKEQKLMSVNQFYTFNKKVLKGFNEFNDNLQKVIEENQNWIKKEWSELEKKWSKWDSQEISIFIGHTLECTKSKINEYNKIIKEKKIDGMSLSKMSKNDWMDIFHFETFVQACIIYDSFNEICKRYSINVIDSDKGVPQQDIPKEYLCPLSNSIMEDPVIASNGITYDRSSIMKQYQNIPNYSSLMTDGKLELYPDHALRQNIQIFLKSPR</sequence>
<accession>X6M7S9</accession>
<dbReference type="InterPro" id="IPR003613">
    <property type="entry name" value="Ubox_domain"/>
</dbReference>
<dbReference type="PROSITE" id="PS51698">
    <property type="entry name" value="U_BOX"/>
    <property type="match status" value="1"/>
</dbReference>
<feature type="non-terminal residue" evidence="2">
    <location>
        <position position="1"/>
    </location>
</feature>
<organism evidence="2 3">
    <name type="scientific">Reticulomyxa filosa</name>
    <dbReference type="NCBI Taxonomy" id="46433"/>
    <lineage>
        <taxon>Eukaryota</taxon>
        <taxon>Sar</taxon>
        <taxon>Rhizaria</taxon>
        <taxon>Retaria</taxon>
        <taxon>Foraminifera</taxon>
        <taxon>Monothalamids</taxon>
        <taxon>Reticulomyxidae</taxon>
        <taxon>Reticulomyxa</taxon>
    </lineage>
</organism>
<feature type="domain" description="U-box" evidence="1">
    <location>
        <begin position="177"/>
        <end position="208"/>
    </location>
</feature>
<dbReference type="PANTHER" id="PTHR22849">
    <property type="entry name" value="WDSAM1 PROTEIN"/>
    <property type="match status" value="1"/>
</dbReference>
<comment type="caution">
    <text evidence="2">The sequence shown here is derived from an EMBL/GenBank/DDBJ whole genome shotgun (WGS) entry which is preliminary data.</text>
</comment>
<evidence type="ECO:0000313" key="3">
    <source>
        <dbReference type="Proteomes" id="UP000023152"/>
    </source>
</evidence>
<keyword evidence="3" id="KW-1185">Reference proteome</keyword>
<protein>
    <submittedName>
        <fullName evidence="2">U-box domain-containing protein</fullName>
    </submittedName>
</protein>
<dbReference type="InterPro" id="IPR013761">
    <property type="entry name" value="SAM/pointed_sf"/>
</dbReference>
<dbReference type="InterPro" id="IPR045185">
    <property type="entry name" value="PUB22/23/24-like"/>
</dbReference>
<dbReference type="GO" id="GO:0061630">
    <property type="term" value="F:ubiquitin protein ligase activity"/>
    <property type="evidence" value="ECO:0007669"/>
    <property type="project" value="InterPro"/>
</dbReference>
<dbReference type="GO" id="GO:0016567">
    <property type="term" value="P:protein ubiquitination"/>
    <property type="evidence" value="ECO:0007669"/>
    <property type="project" value="InterPro"/>
</dbReference>
<dbReference type="AlphaFoldDB" id="X6M7S9"/>
<proteinExistence type="predicted"/>
<dbReference type="PANTHER" id="PTHR22849:SF24">
    <property type="entry name" value="E3 UBIQUITIN-PROTEIN LIGASE PUB24"/>
    <property type="match status" value="1"/>
</dbReference>
<dbReference type="EMBL" id="ASPP01023783">
    <property type="protein sequence ID" value="ETO09964.1"/>
    <property type="molecule type" value="Genomic_DNA"/>
</dbReference>
<name>X6M7S9_RETFI</name>
<dbReference type="Gene3D" id="3.30.40.10">
    <property type="entry name" value="Zinc/RING finger domain, C3HC4 (zinc finger)"/>
    <property type="match status" value="1"/>
</dbReference>
<dbReference type="CDD" id="cd16453">
    <property type="entry name" value="RING-Ubox"/>
    <property type="match status" value="1"/>
</dbReference>
<reference evidence="2 3" key="1">
    <citation type="journal article" date="2013" name="Curr. Biol.">
        <title>The Genome of the Foraminiferan Reticulomyxa filosa.</title>
        <authorList>
            <person name="Glockner G."/>
            <person name="Hulsmann N."/>
            <person name="Schleicher M."/>
            <person name="Noegel A.A."/>
            <person name="Eichinger L."/>
            <person name="Gallinger C."/>
            <person name="Pawlowski J."/>
            <person name="Sierra R."/>
            <person name="Euteneuer U."/>
            <person name="Pillet L."/>
            <person name="Moustafa A."/>
            <person name="Platzer M."/>
            <person name="Groth M."/>
            <person name="Szafranski K."/>
            <person name="Schliwa M."/>
        </authorList>
    </citation>
    <scope>NUCLEOTIDE SEQUENCE [LARGE SCALE GENOMIC DNA]</scope>
</reference>
<evidence type="ECO:0000259" key="1">
    <source>
        <dbReference type="PROSITE" id="PS51698"/>
    </source>
</evidence>
<dbReference type="SMART" id="SM00504">
    <property type="entry name" value="Ubox"/>
    <property type="match status" value="1"/>
</dbReference>
<dbReference type="Gene3D" id="1.10.150.50">
    <property type="entry name" value="Transcription Factor, Ets-1"/>
    <property type="match status" value="1"/>
</dbReference>
<gene>
    <name evidence="2" type="ORF">RFI_27413</name>
</gene>
<dbReference type="Pfam" id="PF04564">
    <property type="entry name" value="U-box"/>
    <property type="match status" value="1"/>
</dbReference>
<dbReference type="OrthoDB" id="7537227at2759"/>
<dbReference type="InterPro" id="IPR013083">
    <property type="entry name" value="Znf_RING/FYVE/PHD"/>
</dbReference>
<dbReference type="SUPFAM" id="SSF57850">
    <property type="entry name" value="RING/U-box"/>
    <property type="match status" value="1"/>
</dbReference>
<dbReference type="Proteomes" id="UP000023152">
    <property type="component" value="Unassembled WGS sequence"/>
</dbReference>
<evidence type="ECO:0000313" key="2">
    <source>
        <dbReference type="EMBL" id="ETO09964.1"/>
    </source>
</evidence>